<feature type="region of interest" description="Disordered" evidence="4">
    <location>
        <begin position="432"/>
        <end position="540"/>
    </location>
</feature>
<keyword evidence="3" id="KW-0479">Metal-binding</keyword>
<keyword evidence="3" id="KW-0863">Zinc-finger</keyword>
<sequence length="540" mass="60763">MVNHKKSKEKPPTLTTRVTRIEEALDKILLKVSTPHHQQHTPILLESEQNYDVDSLTSSRQSSSPYLPTAFSLPEAPREQHQLHHHRIAAWMCDPQPLPKLPPLKPNHSHHRCVVASAPRRNQTRLLQQQPIRNFEALPPFPDHHHQPGMTFHTVDLNSHQTLRRHRVRDEDEDNLGHEDNVYYQQAPHERGRRPILPLHSHHAQLDIPSRAFTYQAQGTPTRPYGPIHKVKEHQTNRHGRDSHQHNGPATTNGAPYDLDPYIDSPPMSLRGNRRQPLWLAPDPPDPSDSSSSPSPPRRNNHNAEDLFRSSPSTIASATSTHVTSSSKPPPTKVGPITCYECKEIGHVRSDCPKHKRVGLTQDEENLTHPEEDGTEIDGFLTYADSALVETLVAKTRVWEEDRCVSFVYDGVPLLAMLDEYAMLRHEREEEKRRMRASDQKKFTEQLSTEQEFSARPSPSRPLGPKKVAAPRANGGGANGTPNRRLSLNTNQSTGNGFKSTAKEGKRDNTRPVAPVNYVSISKEDAASFVSGTDPMPSTP</sequence>
<comment type="caution">
    <text evidence="6">The sequence shown here is derived from an EMBL/GenBank/DDBJ whole genome shotgun (WGS) entry which is preliminary data.</text>
</comment>
<dbReference type="GO" id="GO:0000226">
    <property type="term" value="P:microtubule cytoskeleton organization"/>
    <property type="evidence" value="ECO:0007669"/>
    <property type="project" value="InterPro"/>
</dbReference>
<feature type="compositionally biased region" description="Basic and acidic residues" evidence="4">
    <location>
        <begin position="234"/>
        <end position="245"/>
    </location>
</feature>
<gene>
    <name evidence="6" type="ORF">IFM89_020527</name>
</gene>
<dbReference type="PANTHER" id="PTHR19321">
    <property type="entry name" value="PROTEIN REGULATOR OF CYTOKINESIS 1 PRC1-RELATED"/>
    <property type="match status" value="1"/>
</dbReference>
<dbReference type="GO" id="GO:0005819">
    <property type="term" value="C:spindle"/>
    <property type="evidence" value="ECO:0007669"/>
    <property type="project" value="TreeGrafter"/>
</dbReference>
<dbReference type="SMART" id="SM00343">
    <property type="entry name" value="ZnF_C2HC"/>
    <property type="match status" value="1"/>
</dbReference>
<accession>A0A835H0A7</accession>
<dbReference type="Proteomes" id="UP000631114">
    <property type="component" value="Unassembled WGS sequence"/>
</dbReference>
<feature type="compositionally biased region" description="Low complexity" evidence="4">
    <location>
        <begin position="310"/>
        <end position="327"/>
    </location>
</feature>
<evidence type="ECO:0000256" key="3">
    <source>
        <dbReference type="PROSITE-ProRule" id="PRU00047"/>
    </source>
</evidence>
<dbReference type="GO" id="GO:0000911">
    <property type="term" value="P:cytokinesis by cell plate formation"/>
    <property type="evidence" value="ECO:0007669"/>
    <property type="project" value="TreeGrafter"/>
</dbReference>
<dbReference type="GO" id="GO:0003676">
    <property type="term" value="F:nucleic acid binding"/>
    <property type="evidence" value="ECO:0007669"/>
    <property type="project" value="InterPro"/>
</dbReference>
<feature type="region of interest" description="Disordered" evidence="4">
    <location>
        <begin position="234"/>
        <end position="337"/>
    </location>
</feature>
<protein>
    <recommendedName>
        <fullName evidence="5">CCHC-type domain-containing protein</fullName>
    </recommendedName>
</protein>
<dbReference type="SUPFAM" id="SSF57756">
    <property type="entry name" value="Retrovirus zinc finger-like domains"/>
    <property type="match status" value="1"/>
</dbReference>
<evidence type="ECO:0000313" key="6">
    <source>
        <dbReference type="EMBL" id="KAF9589212.1"/>
    </source>
</evidence>
<dbReference type="OrthoDB" id="1720650at2759"/>
<evidence type="ECO:0000256" key="2">
    <source>
        <dbReference type="ARBA" id="ARBA00022701"/>
    </source>
</evidence>
<dbReference type="InterPro" id="IPR001878">
    <property type="entry name" value="Znf_CCHC"/>
</dbReference>
<keyword evidence="7" id="KW-1185">Reference proteome</keyword>
<dbReference type="GO" id="GO:0008270">
    <property type="term" value="F:zinc ion binding"/>
    <property type="evidence" value="ECO:0007669"/>
    <property type="project" value="UniProtKB-KW"/>
</dbReference>
<evidence type="ECO:0000259" key="5">
    <source>
        <dbReference type="PROSITE" id="PS50158"/>
    </source>
</evidence>
<organism evidence="6 7">
    <name type="scientific">Coptis chinensis</name>
    <dbReference type="NCBI Taxonomy" id="261450"/>
    <lineage>
        <taxon>Eukaryota</taxon>
        <taxon>Viridiplantae</taxon>
        <taxon>Streptophyta</taxon>
        <taxon>Embryophyta</taxon>
        <taxon>Tracheophyta</taxon>
        <taxon>Spermatophyta</taxon>
        <taxon>Magnoliopsida</taxon>
        <taxon>Ranunculales</taxon>
        <taxon>Ranunculaceae</taxon>
        <taxon>Coptidoideae</taxon>
        <taxon>Coptis</taxon>
    </lineage>
</organism>
<feature type="compositionally biased region" description="Basic and acidic residues" evidence="4">
    <location>
        <begin position="432"/>
        <end position="444"/>
    </location>
</feature>
<feature type="domain" description="CCHC-type" evidence="5">
    <location>
        <begin position="339"/>
        <end position="354"/>
    </location>
</feature>
<reference evidence="6 7" key="1">
    <citation type="submission" date="2020-10" db="EMBL/GenBank/DDBJ databases">
        <title>The Coptis chinensis genome and diversification of protoberbering-type alkaloids.</title>
        <authorList>
            <person name="Wang B."/>
            <person name="Shu S."/>
            <person name="Song C."/>
            <person name="Liu Y."/>
        </authorList>
    </citation>
    <scope>NUCLEOTIDE SEQUENCE [LARGE SCALE GENOMIC DNA]</scope>
    <source>
        <strain evidence="6">HL-2020</strain>
        <tissue evidence="6">Leaf</tissue>
    </source>
</reference>
<dbReference type="GO" id="GO:0005737">
    <property type="term" value="C:cytoplasm"/>
    <property type="evidence" value="ECO:0007669"/>
    <property type="project" value="TreeGrafter"/>
</dbReference>
<dbReference type="PANTHER" id="PTHR19321:SF41">
    <property type="entry name" value="FASCETTO-RELATED"/>
    <property type="match status" value="1"/>
</dbReference>
<evidence type="ECO:0000313" key="7">
    <source>
        <dbReference type="Proteomes" id="UP000631114"/>
    </source>
</evidence>
<feature type="compositionally biased region" description="Polar residues" evidence="4">
    <location>
        <begin position="486"/>
        <end position="499"/>
    </location>
</feature>
<dbReference type="InterPro" id="IPR036875">
    <property type="entry name" value="Znf_CCHC_sf"/>
</dbReference>
<dbReference type="Gene3D" id="4.10.60.10">
    <property type="entry name" value="Zinc finger, CCHC-type"/>
    <property type="match status" value="1"/>
</dbReference>
<keyword evidence="2" id="KW-0493">Microtubule</keyword>
<evidence type="ECO:0000256" key="4">
    <source>
        <dbReference type="SAM" id="MobiDB-lite"/>
    </source>
</evidence>
<dbReference type="Pfam" id="PF00098">
    <property type="entry name" value="zf-CCHC"/>
    <property type="match status" value="1"/>
</dbReference>
<dbReference type="GO" id="GO:0008017">
    <property type="term" value="F:microtubule binding"/>
    <property type="evidence" value="ECO:0007669"/>
    <property type="project" value="InterPro"/>
</dbReference>
<dbReference type="GO" id="GO:0005874">
    <property type="term" value="C:microtubule"/>
    <property type="evidence" value="ECO:0007669"/>
    <property type="project" value="UniProtKB-KW"/>
</dbReference>
<dbReference type="InterPro" id="IPR007145">
    <property type="entry name" value="MAP65_Ase1_PRC1"/>
</dbReference>
<comment type="similarity">
    <text evidence="1">Belongs to the MAP65/ASE1 family.</text>
</comment>
<feature type="compositionally biased region" description="Basic and acidic residues" evidence="4">
    <location>
        <begin position="501"/>
        <end position="510"/>
    </location>
</feature>
<dbReference type="AlphaFoldDB" id="A0A835H0A7"/>
<dbReference type="PROSITE" id="PS50158">
    <property type="entry name" value="ZF_CCHC"/>
    <property type="match status" value="1"/>
</dbReference>
<proteinExistence type="inferred from homology"/>
<dbReference type="EMBL" id="JADFTS010000009">
    <property type="protein sequence ID" value="KAF9589212.1"/>
    <property type="molecule type" value="Genomic_DNA"/>
</dbReference>
<dbReference type="Gene3D" id="1.20.58.1520">
    <property type="match status" value="1"/>
</dbReference>
<keyword evidence="3" id="KW-0862">Zinc</keyword>
<evidence type="ECO:0000256" key="1">
    <source>
        <dbReference type="ARBA" id="ARBA00006187"/>
    </source>
</evidence>
<name>A0A835H0A7_9MAGN</name>